<gene>
    <name evidence="1" type="ORF">Tcan_01887</name>
</gene>
<dbReference type="EMBL" id="JPKZ01000633">
    <property type="protein sequence ID" value="KHN86316.1"/>
    <property type="molecule type" value="Genomic_DNA"/>
</dbReference>
<organism evidence="1 2">
    <name type="scientific">Toxocara canis</name>
    <name type="common">Canine roundworm</name>
    <dbReference type="NCBI Taxonomy" id="6265"/>
    <lineage>
        <taxon>Eukaryota</taxon>
        <taxon>Metazoa</taxon>
        <taxon>Ecdysozoa</taxon>
        <taxon>Nematoda</taxon>
        <taxon>Chromadorea</taxon>
        <taxon>Rhabditida</taxon>
        <taxon>Spirurina</taxon>
        <taxon>Ascaridomorpha</taxon>
        <taxon>Ascaridoidea</taxon>
        <taxon>Toxocaridae</taxon>
        <taxon>Toxocara</taxon>
    </lineage>
</organism>
<sequence length="68" mass="7868">MRTILLNSSISFVCNVEAKRFIRFSSAIYQILRPCEAPGRYMIAPRTQSKQNIIDYTGIIRLGETDHY</sequence>
<reference evidence="1 2" key="1">
    <citation type="submission" date="2014-11" db="EMBL/GenBank/DDBJ databases">
        <title>Genetic blueprint of the zoonotic pathogen Toxocara canis.</title>
        <authorList>
            <person name="Zhu X.-Q."/>
            <person name="Korhonen P.K."/>
            <person name="Cai H."/>
            <person name="Young N.D."/>
            <person name="Nejsum P."/>
            <person name="von Samson-Himmelstjerna G."/>
            <person name="Boag P.R."/>
            <person name="Tan P."/>
            <person name="Li Q."/>
            <person name="Min J."/>
            <person name="Yang Y."/>
            <person name="Wang X."/>
            <person name="Fang X."/>
            <person name="Hall R.S."/>
            <person name="Hofmann A."/>
            <person name="Sternberg P.W."/>
            <person name="Jex A.R."/>
            <person name="Gasser R.B."/>
        </authorList>
    </citation>
    <scope>NUCLEOTIDE SEQUENCE [LARGE SCALE GENOMIC DNA]</scope>
    <source>
        <strain evidence="1">PN_DK_2014</strain>
    </source>
</reference>
<protein>
    <submittedName>
        <fullName evidence="1">Uncharacterized protein</fullName>
    </submittedName>
</protein>
<keyword evidence="2" id="KW-1185">Reference proteome</keyword>
<dbReference type="Proteomes" id="UP000031036">
    <property type="component" value="Unassembled WGS sequence"/>
</dbReference>
<comment type="caution">
    <text evidence="1">The sequence shown here is derived from an EMBL/GenBank/DDBJ whole genome shotgun (WGS) entry which is preliminary data.</text>
</comment>
<name>A0A0B2VS09_TOXCA</name>
<evidence type="ECO:0000313" key="2">
    <source>
        <dbReference type="Proteomes" id="UP000031036"/>
    </source>
</evidence>
<dbReference type="AlphaFoldDB" id="A0A0B2VS09"/>
<accession>A0A0B2VS09</accession>
<proteinExistence type="predicted"/>
<evidence type="ECO:0000313" key="1">
    <source>
        <dbReference type="EMBL" id="KHN86316.1"/>
    </source>
</evidence>